<gene>
    <name evidence="6" type="ORF">ACFQ44_10700</name>
</gene>
<comment type="subcellular location">
    <subcellularLocation>
        <location evidence="1">Bacterial microcompartment</location>
    </subcellularLocation>
</comment>
<feature type="compositionally biased region" description="Low complexity" evidence="4">
    <location>
        <begin position="130"/>
        <end position="152"/>
    </location>
</feature>
<dbReference type="InterPro" id="IPR050575">
    <property type="entry name" value="BMC_shell"/>
</dbReference>
<evidence type="ECO:0000256" key="1">
    <source>
        <dbReference type="ARBA" id="ARBA00024322"/>
    </source>
</evidence>
<dbReference type="Gene3D" id="3.30.70.1710">
    <property type="match status" value="1"/>
</dbReference>
<dbReference type="PANTHER" id="PTHR33941:SF11">
    <property type="entry name" value="BACTERIAL MICROCOMPARTMENT SHELL PROTEIN PDUJ"/>
    <property type="match status" value="1"/>
</dbReference>
<evidence type="ECO:0000313" key="7">
    <source>
        <dbReference type="Proteomes" id="UP001597189"/>
    </source>
</evidence>
<dbReference type="SMART" id="SM00877">
    <property type="entry name" value="BMC"/>
    <property type="match status" value="1"/>
</dbReference>
<feature type="region of interest" description="Disordered" evidence="4">
    <location>
        <begin position="78"/>
        <end position="185"/>
    </location>
</feature>
<evidence type="ECO:0000313" key="6">
    <source>
        <dbReference type="EMBL" id="MFD1456134.1"/>
    </source>
</evidence>
<evidence type="ECO:0000256" key="3">
    <source>
        <dbReference type="PROSITE-ProRule" id="PRU01278"/>
    </source>
</evidence>
<dbReference type="SUPFAM" id="SSF143414">
    <property type="entry name" value="CcmK-like"/>
    <property type="match status" value="1"/>
</dbReference>
<evidence type="ECO:0000256" key="2">
    <source>
        <dbReference type="ARBA" id="ARBA00024446"/>
    </source>
</evidence>
<feature type="compositionally biased region" description="Basic residues" evidence="4">
    <location>
        <begin position="153"/>
        <end position="169"/>
    </location>
</feature>
<dbReference type="EMBL" id="JBHTOD010000008">
    <property type="protein sequence ID" value="MFD1456134.1"/>
    <property type="molecule type" value="Genomic_DNA"/>
</dbReference>
<evidence type="ECO:0000259" key="5">
    <source>
        <dbReference type="PROSITE" id="PS51930"/>
    </source>
</evidence>
<dbReference type="InterPro" id="IPR037233">
    <property type="entry name" value="CcmK-like_sf"/>
</dbReference>
<dbReference type="Pfam" id="PF00936">
    <property type="entry name" value="BMC"/>
    <property type="match status" value="1"/>
</dbReference>
<sequence>MEAIGYVEVIGLTDAIMVADHMLKAASVGIKNIENATGGYITVSVTGDVAAVEAAIDAGTADSRVNVVSTTVLANPAEGVPELGQTDAFSNDLPESESGDAVAQPQKPVTTQKVETAPAVKKPQVPAVQTTKAKATPTTTKSTTTKSTTTKPATKKPVSRRKPSRKPTTKRPAPNKSQPKNKPES</sequence>
<dbReference type="PANTHER" id="PTHR33941">
    <property type="entry name" value="PROPANEDIOL UTILIZATION PROTEIN PDUA"/>
    <property type="match status" value="1"/>
</dbReference>
<protein>
    <submittedName>
        <fullName evidence="6">BMC domain-containing protein</fullName>
    </submittedName>
</protein>
<reference evidence="7" key="1">
    <citation type="journal article" date="2019" name="Int. J. Syst. Evol. Microbiol.">
        <title>The Global Catalogue of Microorganisms (GCM) 10K type strain sequencing project: providing services to taxonomists for standard genome sequencing and annotation.</title>
        <authorList>
            <consortium name="The Broad Institute Genomics Platform"/>
            <consortium name="The Broad Institute Genome Sequencing Center for Infectious Disease"/>
            <person name="Wu L."/>
            <person name="Ma J."/>
        </authorList>
    </citation>
    <scope>NUCLEOTIDE SEQUENCE [LARGE SCALE GENOMIC DNA]</scope>
    <source>
        <strain evidence="7">CCM 8979</strain>
    </source>
</reference>
<proteinExistence type="inferred from homology"/>
<dbReference type="PROSITE" id="PS51930">
    <property type="entry name" value="BMC_2"/>
    <property type="match status" value="1"/>
</dbReference>
<dbReference type="Proteomes" id="UP001597189">
    <property type="component" value="Unassembled WGS sequence"/>
</dbReference>
<keyword evidence="2" id="KW-1283">Bacterial microcompartment</keyword>
<evidence type="ECO:0000256" key="4">
    <source>
        <dbReference type="SAM" id="MobiDB-lite"/>
    </source>
</evidence>
<organism evidence="6 7">
    <name type="scientific">Levilactobacillus lanxiensis</name>
    <dbReference type="NCBI Taxonomy" id="2799568"/>
    <lineage>
        <taxon>Bacteria</taxon>
        <taxon>Bacillati</taxon>
        <taxon>Bacillota</taxon>
        <taxon>Bacilli</taxon>
        <taxon>Lactobacillales</taxon>
        <taxon>Lactobacillaceae</taxon>
        <taxon>Levilactobacillus</taxon>
    </lineage>
</organism>
<name>A0ABW4D5D1_9LACO</name>
<comment type="similarity">
    <text evidence="3">Belongs to the bacterial microcompartments protein family.</text>
</comment>
<dbReference type="RefSeq" id="WP_203646168.1">
    <property type="nucleotide sequence ID" value="NZ_BOLN01000008.1"/>
</dbReference>
<dbReference type="InterPro" id="IPR044872">
    <property type="entry name" value="CcmK/CsoS1_BMC"/>
</dbReference>
<keyword evidence="7" id="KW-1185">Reference proteome</keyword>
<accession>A0ABW4D5D1</accession>
<dbReference type="InterPro" id="IPR000249">
    <property type="entry name" value="BMC_dom"/>
</dbReference>
<feature type="compositionally biased region" description="Polar residues" evidence="4">
    <location>
        <begin position="175"/>
        <end position="185"/>
    </location>
</feature>
<comment type="caution">
    <text evidence="6">The sequence shown here is derived from an EMBL/GenBank/DDBJ whole genome shotgun (WGS) entry which is preliminary data.</text>
</comment>
<feature type="domain" description="BMC" evidence="5">
    <location>
        <begin position="3"/>
        <end position="85"/>
    </location>
</feature>